<feature type="compositionally biased region" description="Polar residues" evidence="1">
    <location>
        <begin position="69"/>
        <end position="79"/>
    </location>
</feature>
<feature type="compositionally biased region" description="Basic and acidic residues" evidence="1">
    <location>
        <begin position="85"/>
        <end position="107"/>
    </location>
</feature>
<dbReference type="AlphaFoldDB" id="A0AAE0PJ59"/>
<evidence type="ECO:0000313" key="2">
    <source>
        <dbReference type="EMBL" id="KAK3400797.1"/>
    </source>
</evidence>
<feature type="region of interest" description="Disordered" evidence="1">
    <location>
        <begin position="256"/>
        <end position="277"/>
    </location>
</feature>
<organism evidence="2 3">
    <name type="scientific">Sordaria brevicollis</name>
    <dbReference type="NCBI Taxonomy" id="83679"/>
    <lineage>
        <taxon>Eukaryota</taxon>
        <taxon>Fungi</taxon>
        <taxon>Dikarya</taxon>
        <taxon>Ascomycota</taxon>
        <taxon>Pezizomycotina</taxon>
        <taxon>Sordariomycetes</taxon>
        <taxon>Sordariomycetidae</taxon>
        <taxon>Sordariales</taxon>
        <taxon>Sordariaceae</taxon>
        <taxon>Sordaria</taxon>
    </lineage>
</organism>
<feature type="region of interest" description="Disordered" evidence="1">
    <location>
        <begin position="1"/>
        <end position="113"/>
    </location>
</feature>
<feature type="compositionally biased region" description="Basic and acidic residues" evidence="1">
    <location>
        <begin position="256"/>
        <end position="269"/>
    </location>
</feature>
<feature type="compositionally biased region" description="Basic and acidic residues" evidence="1">
    <location>
        <begin position="42"/>
        <end position="55"/>
    </location>
</feature>
<feature type="compositionally biased region" description="Polar residues" evidence="1">
    <location>
        <begin position="1"/>
        <end position="11"/>
    </location>
</feature>
<name>A0AAE0PJ59_SORBR</name>
<protein>
    <submittedName>
        <fullName evidence="2">Uncharacterized protein</fullName>
    </submittedName>
</protein>
<reference evidence="2" key="2">
    <citation type="submission" date="2023-07" db="EMBL/GenBank/DDBJ databases">
        <authorList>
            <consortium name="Lawrence Berkeley National Laboratory"/>
            <person name="Haridas S."/>
            <person name="Hensen N."/>
            <person name="Bonometti L."/>
            <person name="Westerberg I."/>
            <person name="Brannstrom I.O."/>
            <person name="Guillou S."/>
            <person name="Cros-Aarteil S."/>
            <person name="Calhoun S."/>
            <person name="Kuo A."/>
            <person name="Mondo S."/>
            <person name="Pangilinan J."/>
            <person name="Riley R."/>
            <person name="LaButti K."/>
            <person name="Andreopoulos B."/>
            <person name="Lipzen A."/>
            <person name="Chen C."/>
            <person name="Yanf M."/>
            <person name="Daum C."/>
            <person name="Ng V."/>
            <person name="Clum A."/>
            <person name="Steindorff A."/>
            <person name="Ohm R."/>
            <person name="Martin F."/>
            <person name="Silar P."/>
            <person name="Natvig D."/>
            <person name="Lalanne C."/>
            <person name="Gautier V."/>
            <person name="Ament-velasquez S.L."/>
            <person name="Kruys A."/>
            <person name="Hutchinson M.I."/>
            <person name="Powell A.J."/>
            <person name="Barry K."/>
            <person name="Miller A.N."/>
            <person name="Grigoriev I.V."/>
            <person name="Debuchy R."/>
            <person name="Gladieux P."/>
            <person name="Thoren M.H."/>
            <person name="Johannesson H."/>
        </authorList>
    </citation>
    <scope>NUCLEOTIDE SEQUENCE</scope>
    <source>
        <strain evidence="2">FGSC 1904</strain>
    </source>
</reference>
<comment type="caution">
    <text evidence="2">The sequence shown here is derived from an EMBL/GenBank/DDBJ whole genome shotgun (WGS) entry which is preliminary data.</text>
</comment>
<dbReference type="EMBL" id="JAUTDP010000003">
    <property type="protein sequence ID" value="KAK3400797.1"/>
    <property type="molecule type" value="Genomic_DNA"/>
</dbReference>
<dbReference type="Proteomes" id="UP001281003">
    <property type="component" value="Unassembled WGS sequence"/>
</dbReference>
<gene>
    <name evidence="2" type="ORF">B0T20DRAFT_476907</name>
</gene>
<evidence type="ECO:0000313" key="3">
    <source>
        <dbReference type="Proteomes" id="UP001281003"/>
    </source>
</evidence>
<feature type="compositionally biased region" description="Polar residues" evidence="1">
    <location>
        <begin position="19"/>
        <end position="32"/>
    </location>
</feature>
<keyword evidence="3" id="KW-1185">Reference proteome</keyword>
<evidence type="ECO:0000256" key="1">
    <source>
        <dbReference type="SAM" id="MobiDB-lite"/>
    </source>
</evidence>
<reference evidence="2" key="1">
    <citation type="journal article" date="2023" name="Mol. Phylogenet. Evol.">
        <title>Genome-scale phylogeny and comparative genomics of the fungal order Sordariales.</title>
        <authorList>
            <person name="Hensen N."/>
            <person name="Bonometti L."/>
            <person name="Westerberg I."/>
            <person name="Brannstrom I.O."/>
            <person name="Guillou S."/>
            <person name="Cros-Aarteil S."/>
            <person name="Calhoun S."/>
            <person name="Haridas S."/>
            <person name="Kuo A."/>
            <person name="Mondo S."/>
            <person name="Pangilinan J."/>
            <person name="Riley R."/>
            <person name="LaButti K."/>
            <person name="Andreopoulos B."/>
            <person name="Lipzen A."/>
            <person name="Chen C."/>
            <person name="Yan M."/>
            <person name="Daum C."/>
            <person name="Ng V."/>
            <person name="Clum A."/>
            <person name="Steindorff A."/>
            <person name="Ohm R.A."/>
            <person name="Martin F."/>
            <person name="Silar P."/>
            <person name="Natvig D.O."/>
            <person name="Lalanne C."/>
            <person name="Gautier V."/>
            <person name="Ament-Velasquez S.L."/>
            <person name="Kruys A."/>
            <person name="Hutchinson M.I."/>
            <person name="Powell A.J."/>
            <person name="Barry K."/>
            <person name="Miller A.N."/>
            <person name="Grigoriev I.V."/>
            <person name="Debuchy R."/>
            <person name="Gladieux P."/>
            <person name="Hiltunen Thoren M."/>
            <person name="Johannesson H."/>
        </authorList>
    </citation>
    <scope>NUCLEOTIDE SEQUENCE</scope>
    <source>
        <strain evidence="2">FGSC 1904</strain>
    </source>
</reference>
<feature type="region of interest" description="Disordered" evidence="1">
    <location>
        <begin position="132"/>
        <end position="165"/>
    </location>
</feature>
<proteinExistence type="predicted"/>
<accession>A0AAE0PJ59</accession>
<sequence length="277" mass="31145">MPKPTKPTSQGVRPPHVSTPKNKQIADTTTATAPKVSLNRPNESRKRSADPKNESKPNMPIGHRATLPATASQATNQPANMGKRKRDETPDNDHKKLKTSEENHEPVANEDLNSLIEDRASDFTIIENLQAQHNLHPAVTTRDSTSRAKGSGDNPLKSKASEGVQEKPQKKWKLCIHCGEEFDPDAEDDDRYSDYSPCEEWHLGDMEFNRLSRAWREDACIDPWESGSGSEYDLDTEDWRIDCPGGFTWDCCGESGDSRGCEQREWHEAEESDEDDE</sequence>